<sequence>MSAFKQRYIVELEKMLFVENKKTVKFSNFQCLEEAVLETANGEIPKYLQDIACKIKNACGTKETENVPNINALILLCAAIHEMDQYMGVELLNWDRLLTWGATYNKAKDAGFKVEFIEKHLKKIWYAFIGSYLKTCGNNGNTELKMMEKCLSAEESFQGKPLSHGLFSQ</sequence>
<evidence type="ECO:0000313" key="1">
    <source>
        <dbReference type="EMBL" id="OMO68326.1"/>
    </source>
</evidence>
<organism evidence="1 2">
    <name type="scientific">Corchorus olitorius</name>
    <dbReference type="NCBI Taxonomy" id="93759"/>
    <lineage>
        <taxon>Eukaryota</taxon>
        <taxon>Viridiplantae</taxon>
        <taxon>Streptophyta</taxon>
        <taxon>Embryophyta</taxon>
        <taxon>Tracheophyta</taxon>
        <taxon>Spermatophyta</taxon>
        <taxon>Magnoliopsida</taxon>
        <taxon>eudicotyledons</taxon>
        <taxon>Gunneridae</taxon>
        <taxon>Pentapetalae</taxon>
        <taxon>rosids</taxon>
        <taxon>malvids</taxon>
        <taxon>Malvales</taxon>
        <taxon>Malvaceae</taxon>
        <taxon>Grewioideae</taxon>
        <taxon>Apeibeae</taxon>
        <taxon>Corchorus</taxon>
    </lineage>
</organism>
<evidence type="ECO:0000313" key="2">
    <source>
        <dbReference type="Proteomes" id="UP000187203"/>
    </source>
</evidence>
<dbReference type="EMBL" id="AWUE01020397">
    <property type="protein sequence ID" value="OMO68326.1"/>
    <property type="molecule type" value="Genomic_DNA"/>
</dbReference>
<dbReference type="Proteomes" id="UP000187203">
    <property type="component" value="Unassembled WGS sequence"/>
</dbReference>
<dbReference type="AlphaFoldDB" id="A0A1R3HDE7"/>
<dbReference type="PANTHER" id="PTHR35021">
    <property type="match status" value="1"/>
</dbReference>
<protein>
    <submittedName>
        <fullName evidence="1">Serine/threonine-protein kinase ATR</fullName>
    </submittedName>
</protein>
<dbReference type="GO" id="GO:0016301">
    <property type="term" value="F:kinase activity"/>
    <property type="evidence" value="ECO:0007669"/>
    <property type="project" value="UniProtKB-KW"/>
</dbReference>
<dbReference type="OrthoDB" id="997798at2759"/>
<proteinExistence type="predicted"/>
<name>A0A1R3HDE7_9ROSI</name>
<keyword evidence="2" id="KW-1185">Reference proteome</keyword>
<keyword evidence="1" id="KW-0418">Kinase</keyword>
<gene>
    <name evidence="1" type="ORF">COLO4_29754</name>
</gene>
<dbReference type="PANTHER" id="PTHR35021:SF8">
    <property type="entry name" value="FIBER PROTEIN FB17"/>
    <property type="match status" value="1"/>
</dbReference>
<comment type="caution">
    <text evidence="1">The sequence shown here is derived from an EMBL/GenBank/DDBJ whole genome shotgun (WGS) entry which is preliminary data.</text>
</comment>
<keyword evidence="1" id="KW-0808">Transferase</keyword>
<reference evidence="2" key="1">
    <citation type="submission" date="2013-09" db="EMBL/GenBank/DDBJ databases">
        <title>Corchorus olitorius genome sequencing.</title>
        <authorList>
            <person name="Alam M."/>
            <person name="Haque M.S."/>
            <person name="Islam M.S."/>
            <person name="Emdad E.M."/>
            <person name="Islam M.M."/>
            <person name="Ahmed B."/>
            <person name="Halim A."/>
            <person name="Hossen Q.M.M."/>
            <person name="Hossain M.Z."/>
            <person name="Ahmed R."/>
            <person name="Khan M.M."/>
            <person name="Islam R."/>
            <person name="Rashid M.M."/>
            <person name="Khan S.A."/>
            <person name="Rahman M.S."/>
            <person name="Alam M."/>
            <person name="Yahiya A.S."/>
            <person name="Khan M.S."/>
            <person name="Azam M.S."/>
            <person name="Haque T."/>
            <person name="Lashkar M.Z.H."/>
            <person name="Akhand A.I."/>
            <person name="Morshed G."/>
            <person name="Roy S."/>
            <person name="Uddin K.S."/>
            <person name="Rabeya T."/>
            <person name="Hossain A.S."/>
            <person name="Chowdhury A."/>
            <person name="Snigdha A.R."/>
            <person name="Mortoza M.S."/>
            <person name="Matin S.A."/>
            <person name="Hoque S.M.E."/>
            <person name="Islam M.K."/>
            <person name="Roy D.K."/>
            <person name="Haider R."/>
            <person name="Moosa M.M."/>
            <person name="Elias S.M."/>
            <person name="Hasan A.M."/>
            <person name="Jahan S."/>
            <person name="Shafiuddin M."/>
            <person name="Mahmood N."/>
            <person name="Shommy N.S."/>
        </authorList>
    </citation>
    <scope>NUCLEOTIDE SEQUENCE [LARGE SCALE GENOMIC DNA]</scope>
    <source>
        <strain evidence="2">cv. O-4</strain>
    </source>
</reference>
<accession>A0A1R3HDE7</accession>